<dbReference type="EMBL" id="JADCTT010000011">
    <property type="protein sequence ID" value="KAF9746432.1"/>
    <property type="molecule type" value="Genomic_DNA"/>
</dbReference>
<evidence type="ECO:0000313" key="5">
    <source>
        <dbReference type="Proteomes" id="UP000616885"/>
    </source>
</evidence>
<evidence type="ECO:0000256" key="1">
    <source>
        <dbReference type="SAM" id="Coils"/>
    </source>
</evidence>
<dbReference type="Pfam" id="PF06985">
    <property type="entry name" value="HET"/>
    <property type="match status" value="1"/>
</dbReference>
<dbReference type="InterPro" id="IPR052895">
    <property type="entry name" value="HetReg/Transcr_Mod"/>
</dbReference>
<evidence type="ECO:0000256" key="2">
    <source>
        <dbReference type="SAM" id="MobiDB-lite"/>
    </source>
</evidence>
<dbReference type="InterPro" id="IPR010730">
    <property type="entry name" value="HET"/>
</dbReference>
<sequence length="1026" mass="115169">MFSILSWLKPMSQEEEDEVTRCLKERSQRLETSGYDATRDGPVDAALALRLGELLRQDSVKEWCSKDGPDAAEFAKTYLDLLQDSWGSPVTGLFKVSTGLSGAAGPLAPISQYLRSSFAVSRDVAAASQHRPAVDHPEAPDPMPLVASDESRGLQSGTVQSQHDMDTLSNKELISGMGKNLWDIARMAKFAFSPKVLKFFWHIRRRDAELTARELEEIRVEMNEVLLKSTTEDGSDSATRVMLEHLNETFREMTETILKSQQKQDVSAPSDTGLVQPVRPKEHILTVPPGFYKKLPLRSNIRLLEVIRSDISEPINARLHTVDINQDPSYMALSYVWFDPRISLYQKSQVKSQGKQHELICDGESIPITENLHNALRALFTLDGDEESTASRLGCDRLWVDQLCINQEDDVEKSSQVAFMGQIYKSAKAVISWLGPEDSHTKQAHEVITALSSIPKPVYTSASYDPTLEMKRFSSVAWMSAVVLLSLPYFQRAWIVQELAFARENTMVWGSQVFVWKDIRRATKYLSSNNTWALLRREVDAFKPMWEHLESQSSKLSAEPLSSAIELHVTIKNLAFRALSPESPYKLLMAGRLLQAKDHRDKFFAMLDLAKTSAQRLGTRFPNFKPDYNKSIEQVIKEFTVEFIKAKGDLTILTQVEDRSLRNKRTLPSWMPDYTAALLPLDLLSTSQKKRWKADGGAQRGINIVAANSVLAVYGHRADTIQATAVSFNSIIANGDWRSVLALTKSLYEMDGPHVNYPADDRLLSALLCSSSVLKMNKDSEGRAQLKAEFADWMINKLRVIEEKSRWDPTAAVLLAKRELDEMNDYLKDNMSDPNAPRLGSGLPMPNLTTSDEFRKMMFSGPQTETISSRDAVALVDATKSAMTQLWELNQDGFFPSPSQIRETLRTFQPAAVVAPSANADERQQERQRIQDRAKKFELAMGSHLEARVLFRSASGYLGLAPQSAEAGRDEVWVLAGLPVPIVLRPWYGAAGDNAYQVVGHCYVPNRMMADAAKQPPDYFQPLHLV</sequence>
<dbReference type="Pfam" id="PF26639">
    <property type="entry name" value="Het-6_barrel"/>
    <property type="match status" value="1"/>
</dbReference>
<dbReference type="PANTHER" id="PTHR24148">
    <property type="entry name" value="ANKYRIN REPEAT DOMAIN-CONTAINING PROTEIN 39 HOMOLOG-RELATED"/>
    <property type="match status" value="1"/>
</dbReference>
<feature type="compositionally biased region" description="Polar residues" evidence="2">
    <location>
        <begin position="153"/>
        <end position="164"/>
    </location>
</feature>
<evidence type="ECO:0000259" key="3">
    <source>
        <dbReference type="Pfam" id="PF06985"/>
    </source>
</evidence>
<accession>A0A8H7K9L9</accession>
<reference evidence="4" key="1">
    <citation type="submission" date="2020-10" db="EMBL/GenBank/DDBJ databases">
        <title>High-Quality Genome Resource of Clonostachys rosea strain S41 by Oxford Nanopore Long-Read Sequencing.</title>
        <authorList>
            <person name="Wang H."/>
        </authorList>
    </citation>
    <scope>NUCLEOTIDE SEQUENCE</scope>
    <source>
        <strain evidence="4">S41</strain>
    </source>
</reference>
<organism evidence="4 5">
    <name type="scientific">Bionectria ochroleuca</name>
    <name type="common">Gliocladium roseum</name>
    <dbReference type="NCBI Taxonomy" id="29856"/>
    <lineage>
        <taxon>Eukaryota</taxon>
        <taxon>Fungi</taxon>
        <taxon>Dikarya</taxon>
        <taxon>Ascomycota</taxon>
        <taxon>Pezizomycotina</taxon>
        <taxon>Sordariomycetes</taxon>
        <taxon>Hypocreomycetidae</taxon>
        <taxon>Hypocreales</taxon>
        <taxon>Bionectriaceae</taxon>
        <taxon>Clonostachys</taxon>
    </lineage>
</organism>
<dbReference type="PANTHER" id="PTHR24148:SF64">
    <property type="entry name" value="HETEROKARYON INCOMPATIBILITY DOMAIN-CONTAINING PROTEIN"/>
    <property type="match status" value="1"/>
</dbReference>
<dbReference type="AlphaFoldDB" id="A0A8H7K9L9"/>
<dbReference type="Proteomes" id="UP000616885">
    <property type="component" value="Unassembled WGS sequence"/>
</dbReference>
<keyword evidence="1" id="KW-0175">Coiled coil</keyword>
<name>A0A8H7K9L9_BIOOC</name>
<proteinExistence type="predicted"/>
<evidence type="ECO:0000313" key="4">
    <source>
        <dbReference type="EMBL" id="KAF9746432.1"/>
    </source>
</evidence>
<protein>
    <recommendedName>
        <fullName evidence="3">Heterokaryon incompatibility domain-containing protein</fullName>
    </recommendedName>
</protein>
<feature type="coiled-coil region" evidence="1">
    <location>
        <begin position="205"/>
        <end position="263"/>
    </location>
</feature>
<feature type="region of interest" description="Disordered" evidence="2">
    <location>
        <begin position="129"/>
        <end position="164"/>
    </location>
</feature>
<comment type="caution">
    <text evidence="4">The sequence shown here is derived from an EMBL/GenBank/DDBJ whole genome shotgun (WGS) entry which is preliminary data.</text>
</comment>
<feature type="domain" description="Heterokaryon incompatibility" evidence="3">
    <location>
        <begin position="330"/>
        <end position="498"/>
    </location>
</feature>
<gene>
    <name evidence="4" type="ORF">IM811_003337</name>
</gene>